<dbReference type="SUPFAM" id="SSF51445">
    <property type="entry name" value="(Trans)glycosidases"/>
    <property type="match status" value="1"/>
</dbReference>
<dbReference type="PROSITE" id="PS00659">
    <property type="entry name" value="GLYCOSYL_HYDROL_F5"/>
    <property type="match status" value="1"/>
</dbReference>
<comment type="catalytic activity">
    <reaction evidence="1">
        <text>Endohydrolysis of (1-&gt;4)-beta-D-glucosidic linkages in cellulose, lichenin and cereal beta-D-glucans.</text>
        <dbReference type="EC" id="3.2.1.4"/>
    </reaction>
</comment>
<dbReference type="CAZy" id="GH5">
    <property type="family name" value="Glycoside Hydrolase Family 5"/>
</dbReference>
<accession>D7CX55</accession>
<dbReference type="EMBL" id="CP002049">
    <property type="protein sequence ID" value="ADI14563.1"/>
    <property type="molecule type" value="Genomic_DNA"/>
</dbReference>
<dbReference type="AlphaFoldDB" id="D7CX55"/>
<protein>
    <recommendedName>
        <fullName evidence="2">cellulase</fullName>
        <ecNumber evidence="2">3.2.1.4</ecNumber>
    </recommendedName>
</protein>
<dbReference type="Gene3D" id="3.20.20.80">
    <property type="entry name" value="Glycosidases"/>
    <property type="match status" value="1"/>
</dbReference>
<organism evidence="10 11">
    <name type="scientific">Truepera radiovictrix (strain DSM 17093 / CIP 108686 / LMG 22925 / RQ-24)</name>
    <dbReference type="NCBI Taxonomy" id="649638"/>
    <lineage>
        <taxon>Bacteria</taxon>
        <taxon>Thermotogati</taxon>
        <taxon>Deinococcota</taxon>
        <taxon>Deinococci</taxon>
        <taxon>Trueperales</taxon>
        <taxon>Trueperaceae</taxon>
        <taxon>Truepera</taxon>
    </lineage>
</organism>
<dbReference type="eggNOG" id="COG2730">
    <property type="taxonomic scope" value="Bacteria"/>
</dbReference>
<sequence length="335" mass="37500">MGRWSVQAGEVYRGTERVAVHGLNWFGMGTPDRAPHGLWTGRSVESFMRQVRELGFTALRLPLSPQVIRPGYAAAPWARAYGPDGRSVLERVLGEAERAGLLVLLSFHTYDPNRLGHDLPGRPFGDGYTKADWLADLRTLAELAKRYPNVLGIDLCNEPHKLTWRAWAKLAAEAGREVLKTNPDLLVFVEGVANASDNGGYGANWGENLTRAGELPGIPGGKLVYSPHVYGPSVHHKPYFGAPEFPANLPHIWDVHFGHLVDKGYTLVIGEFGGRYAERDRLWQDAFVDYLLARPIRGFFYWSLNPNSADTGGLLHDDWRTVHEDKLELLKRLMR</sequence>
<gene>
    <name evidence="10" type="ordered locus">Trad_1441</name>
</gene>
<dbReference type="Proteomes" id="UP000000379">
    <property type="component" value="Chromosome"/>
</dbReference>
<dbReference type="OrthoDB" id="1153097at2"/>
<keyword evidence="11" id="KW-1185">Reference proteome</keyword>
<dbReference type="GO" id="GO:0030245">
    <property type="term" value="P:cellulose catabolic process"/>
    <property type="evidence" value="ECO:0007669"/>
    <property type="project" value="UniProtKB-KW"/>
</dbReference>
<evidence type="ECO:0000256" key="3">
    <source>
        <dbReference type="ARBA" id="ARBA00022801"/>
    </source>
</evidence>
<evidence type="ECO:0000313" key="11">
    <source>
        <dbReference type="Proteomes" id="UP000000379"/>
    </source>
</evidence>
<feature type="domain" description="Glycoside hydrolase family 5" evidence="9">
    <location>
        <begin position="22"/>
        <end position="308"/>
    </location>
</feature>
<evidence type="ECO:0000256" key="1">
    <source>
        <dbReference type="ARBA" id="ARBA00000966"/>
    </source>
</evidence>
<keyword evidence="4" id="KW-0136">Cellulose degradation</keyword>
<dbReference type="InterPro" id="IPR017853">
    <property type="entry name" value="GH"/>
</dbReference>
<evidence type="ECO:0000256" key="7">
    <source>
        <dbReference type="ARBA" id="ARBA00023326"/>
    </source>
</evidence>
<reference evidence="10 11" key="2">
    <citation type="journal article" date="2011" name="Stand. Genomic Sci.">
        <title>Complete genome sequence of Truepera radiovictrix type strain (RQ-24).</title>
        <authorList>
            <person name="Ivanova N."/>
            <person name="Rohde C."/>
            <person name="Munk C."/>
            <person name="Nolan M."/>
            <person name="Lucas S."/>
            <person name="Del Rio T.G."/>
            <person name="Tice H."/>
            <person name="Deshpande S."/>
            <person name="Cheng J.F."/>
            <person name="Tapia R."/>
            <person name="Han C."/>
            <person name="Goodwin L."/>
            <person name="Pitluck S."/>
            <person name="Liolios K."/>
            <person name="Mavromatis K."/>
            <person name="Mikhailova N."/>
            <person name="Pati A."/>
            <person name="Chen A."/>
            <person name="Palaniappan K."/>
            <person name="Land M."/>
            <person name="Hauser L."/>
            <person name="Chang Y.J."/>
            <person name="Jeffries C.D."/>
            <person name="Brambilla E."/>
            <person name="Rohde M."/>
            <person name="Goker M."/>
            <person name="Tindall B.J."/>
            <person name="Woyke T."/>
            <person name="Bristow J."/>
            <person name="Eisen J.A."/>
            <person name="Markowitz V."/>
            <person name="Hugenholtz P."/>
            <person name="Kyrpides N.C."/>
            <person name="Klenk H.P."/>
            <person name="Lapidus A."/>
        </authorList>
    </citation>
    <scope>NUCLEOTIDE SEQUENCE [LARGE SCALE GENOMIC DNA]</scope>
    <source>
        <strain evidence="11">DSM 17093 / CIP 108686 / LMG 22925 / RQ-24</strain>
    </source>
</reference>
<dbReference type="GO" id="GO:0008810">
    <property type="term" value="F:cellulase activity"/>
    <property type="evidence" value="ECO:0007669"/>
    <property type="project" value="UniProtKB-EC"/>
</dbReference>
<dbReference type="EC" id="3.2.1.4" evidence="2"/>
<evidence type="ECO:0000256" key="4">
    <source>
        <dbReference type="ARBA" id="ARBA00023001"/>
    </source>
</evidence>
<dbReference type="STRING" id="649638.Trad_1441"/>
<reference evidence="11" key="1">
    <citation type="submission" date="2010-05" db="EMBL/GenBank/DDBJ databases">
        <title>The complete genome of Truepera radiovictris DSM 17093.</title>
        <authorList>
            <consortium name="US DOE Joint Genome Institute (JGI-PGF)"/>
            <person name="Lucas S."/>
            <person name="Copeland A."/>
            <person name="Lapidus A."/>
            <person name="Glavina del Rio T."/>
            <person name="Dalin E."/>
            <person name="Tice H."/>
            <person name="Bruce D."/>
            <person name="Goodwin L."/>
            <person name="Pitluck S."/>
            <person name="Kyrpides N."/>
            <person name="Mavromatis K."/>
            <person name="Ovchinnikova G."/>
            <person name="Munk A.C."/>
            <person name="Detter J.C."/>
            <person name="Han C."/>
            <person name="Tapia R."/>
            <person name="Land M."/>
            <person name="Hauser L."/>
            <person name="Markowitz V."/>
            <person name="Cheng J.-F."/>
            <person name="Hugenholtz P."/>
            <person name="Woyke T."/>
            <person name="Wu D."/>
            <person name="Tindall B."/>
            <person name="Pomrenke H.G."/>
            <person name="Brambilla E."/>
            <person name="Klenk H.-P."/>
            <person name="Eisen J.A."/>
        </authorList>
    </citation>
    <scope>NUCLEOTIDE SEQUENCE [LARGE SCALE GENOMIC DNA]</scope>
    <source>
        <strain evidence="11">DSM 17093 / CIP 108686 / LMG 22925 / RQ-24</strain>
    </source>
</reference>
<evidence type="ECO:0000256" key="2">
    <source>
        <dbReference type="ARBA" id="ARBA00012601"/>
    </source>
</evidence>
<dbReference type="KEGG" id="tra:Trad_1441"/>
<keyword evidence="6 8" id="KW-0326">Glycosidase</keyword>
<proteinExistence type="inferred from homology"/>
<comment type="similarity">
    <text evidence="8">Belongs to the glycosyl hydrolase 5 (cellulase A) family.</text>
</comment>
<name>D7CX55_TRURR</name>
<evidence type="ECO:0000256" key="5">
    <source>
        <dbReference type="ARBA" id="ARBA00023277"/>
    </source>
</evidence>
<dbReference type="InterPro" id="IPR001547">
    <property type="entry name" value="Glyco_hydro_5"/>
</dbReference>
<keyword evidence="7" id="KW-0624">Polysaccharide degradation</keyword>
<evidence type="ECO:0000313" key="10">
    <source>
        <dbReference type="EMBL" id="ADI14563.1"/>
    </source>
</evidence>
<dbReference type="Pfam" id="PF00150">
    <property type="entry name" value="Cellulase"/>
    <property type="match status" value="1"/>
</dbReference>
<keyword evidence="5" id="KW-0119">Carbohydrate metabolism</keyword>
<dbReference type="PANTHER" id="PTHR35923:SF2">
    <property type="entry name" value="ENDOGLUCANASE"/>
    <property type="match status" value="1"/>
</dbReference>
<dbReference type="InterPro" id="IPR018087">
    <property type="entry name" value="Glyco_hydro_5_CS"/>
</dbReference>
<evidence type="ECO:0000259" key="9">
    <source>
        <dbReference type="Pfam" id="PF00150"/>
    </source>
</evidence>
<evidence type="ECO:0000256" key="8">
    <source>
        <dbReference type="RuleBase" id="RU361153"/>
    </source>
</evidence>
<keyword evidence="3 8" id="KW-0378">Hydrolase</keyword>
<dbReference type="RefSeq" id="WP_013177931.1">
    <property type="nucleotide sequence ID" value="NC_014221.1"/>
</dbReference>
<dbReference type="PANTHER" id="PTHR35923">
    <property type="entry name" value="MAJOR EXTRACELLULAR ENDOGLUCANASE"/>
    <property type="match status" value="1"/>
</dbReference>
<dbReference type="HOGENOM" id="CLU_020735_0_0_0"/>
<evidence type="ECO:0000256" key="6">
    <source>
        <dbReference type="ARBA" id="ARBA00023295"/>
    </source>
</evidence>